<name>A0ABR1L4L7_9PEZI</name>
<gene>
    <name evidence="8" type="ORF">J3D65DRAFT_147974</name>
</gene>
<organism evidence="8 9">
    <name type="scientific">Phyllosticta citribraziliensis</name>
    <dbReference type="NCBI Taxonomy" id="989973"/>
    <lineage>
        <taxon>Eukaryota</taxon>
        <taxon>Fungi</taxon>
        <taxon>Dikarya</taxon>
        <taxon>Ascomycota</taxon>
        <taxon>Pezizomycotina</taxon>
        <taxon>Dothideomycetes</taxon>
        <taxon>Dothideomycetes incertae sedis</taxon>
        <taxon>Botryosphaeriales</taxon>
        <taxon>Phyllostictaceae</taxon>
        <taxon>Phyllosticta</taxon>
    </lineage>
</organism>
<keyword evidence="9" id="KW-1185">Reference proteome</keyword>
<protein>
    <recommendedName>
        <fullName evidence="6">alpha-1,2-Mannosidase</fullName>
        <ecNumber evidence="6">3.2.1.-</ecNumber>
    </recommendedName>
</protein>
<comment type="cofactor">
    <cofactor evidence="1">
        <name>Ca(2+)</name>
        <dbReference type="ChEBI" id="CHEBI:29108"/>
    </cofactor>
</comment>
<evidence type="ECO:0000256" key="1">
    <source>
        <dbReference type="ARBA" id="ARBA00001913"/>
    </source>
</evidence>
<dbReference type="InterPro" id="IPR001382">
    <property type="entry name" value="Glyco_hydro_47"/>
</dbReference>
<evidence type="ECO:0000256" key="4">
    <source>
        <dbReference type="ARBA" id="ARBA00022801"/>
    </source>
</evidence>
<comment type="similarity">
    <text evidence="3 6">Belongs to the glycosyl hydrolase 47 family.</text>
</comment>
<dbReference type="PANTHER" id="PTHR11742:SF49">
    <property type="entry name" value="ALPHA-1,2-MANNOSIDASE"/>
    <property type="match status" value="1"/>
</dbReference>
<evidence type="ECO:0000256" key="5">
    <source>
        <dbReference type="ARBA" id="ARBA00023157"/>
    </source>
</evidence>
<dbReference type="InterPro" id="IPR012341">
    <property type="entry name" value="6hp_glycosidase-like_sf"/>
</dbReference>
<dbReference type="EMBL" id="JBBPEH010000014">
    <property type="protein sequence ID" value="KAK7530173.1"/>
    <property type="molecule type" value="Genomic_DNA"/>
</dbReference>
<comment type="caution">
    <text evidence="8">The sequence shown here is derived from an EMBL/GenBank/DDBJ whole genome shotgun (WGS) entry which is preliminary data.</text>
</comment>
<dbReference type="PANTHER" id="PTHR11742">
    <property type="entry name" value="MANNOSYL-OLIGOSACCHARIDE ALPHA-1,2-MANNOSIDASE-RELATED"/>
    <property type="match status" value="1"/>
</dbReference>
<dbReference type="Gene3D" id="1.50.10.10">
    <property type="match status" value="1"/>
</dbReference>
<accession>A0ABR1L4L7</accession>
<dbReference type="GeneID" id="92026966"/>
<evidence type="ECO:0000256" key="6">
    <source>
        <dbReference type="RuleBase" id="RU361193"/>
    </source>
</evidence>
<evidence type="ECO:0000256" key="7">
    <source>
        <dbReference type="SAM" id="SignalP"/>
    </source>
</evidence>
<feature type="signal peptide" evidence="7">
    <location>
        <begin position="1"/>
        <end position="25"/>
    </location>
</feature>
<reference evidence="8 9" key="1">
    <citation type="submission" date="2024-04" db="EMBL/GenBank/DDBJ databases">
        <title>Phyllosticta paracitricarpa is synonymous to the EU quarantine fungus P. citricarpa based on phylogenomic analyses.</title>
        <authorList>
            <consortium name="Lawrence Berkeley National Laboratory"/>
            <person name="Van ingen-buijs V.A."/>
            <person name="Van westerhoven A.C."/>
            <person name="Haridas S."/>
            <person name="Skiadas P."/>
            <person name="Martin F."/>
            <person name="Groenewald J.Z."/>
            <person name="Crous P.W."/>
            <person name="Seidl M.F."/>
        </authorList>
    </citation>
    <scope>NUCLEOTIDE SEQUENCE [LARGE SCALE GENOMIC DNA]</scope>
    <source>
        <strain evidence="8 9">CPC 17464</strain>
    </source>
</reference>
<dbReference type="EC" id="3.2.1.-" evidence="6"/>
<evidence type="ECO:0000256" key="3">
    <source>
        <dbReference type="ARBA" id="ARBA00007658"/>
    </source>
</evidence>
<dbReference type="PRINTS" id="PR00747">
    <property type="entry name" value="GLYHDRLASE47"/>
</dbReference>
<dbReference type="SUPFAM" id="SSF48225">
    <property type="entry name" value="Seven-hairpin glycosidases"/>
    <property type="match status" value="1"/>
</dbReference>
<dbReference type="Pfam" id="PF01532">
    <property type="entry name" value="Glyco_hydro_47"/>
    <property type="match status" value="1"/>
</dbReference>
<proteinExistence type="inferred from homology"/>
<sequence length="594" mass="67611">MPPRRSTLLLVTAVFAILTLYHVSNLSVREPPSPVPLRSYADRELQKPIRWGSVTEKFPVTSYRPLPTARPTTIPRIQYDRFAGETPEHRIERERRLSIVKETFVHSWEGYKKYAWLQDELAPLSGQFKNTFGGWGATLVDSLDTLWIMGLHDEFEMAVKALKRIDFSTSDMGYLNVFETTIRYLGGLLSAYDLSGKKYPILLQKATEMGEMLYRAFDTPNRFPITRWDWRRKGVNGATQEAGSSAVVAEIGSLSMEFTRLSQLTGNPKYYDAIARITDEFEAQQDDTKVKGLWPISVNPRKKSLTYDRSFTFGAMADSLYEYLPKEYLLLGGVVEQYKRMFIDAIEAAKKHMFFRPLNPQNLDLLFSGTIRYMAGTKVILDPEGQHLTCFAGGMVGIAAKIFNRPQDLQVARALTDGCIWAYESTPTGIMPEILQVVPCDQPGDDDCKWNQTRWHEAVGERTGKKDPQVIKDYIESQHLPPGFTAYTDPRYMLRPEAIESVFIMYRISGDQVLQDKGWNMFKAVVNHTTTDIGNAAISNVADPGNPGQVDSCESFWTAETLKYYYLLFSEPDVVSLDEWVFNTEAHPFLRARS</sequence>
<feature type="chain" id="PRO_5045090009" description="alpha-1,2-Mannosidase" evidence="7">
    <location>
        <begin position="26"/>
        <end position="594"/>
    </location>
</feature>
<dbReference type="RefSeq" id="XP_066650412.1">
    <property type="nucleotide sequence ID" value="XM_066794060.1"/>
</dbReference>
<dbReference type="InterPro" id="IPR050749">
    <property type="entry name" value="Glycosyl_Hydrolase_47"/>
</dbReference>
<evidence type="ECO:0000313" key="8">
    <source>
        <dbReference type="EMBL" id="KAK7530173.1"/>
    </source>
</evidence>
<dbReference type="InterPro" id="IPR036026">
    <property type="entry name" value="Seven-hairpin_glycosidases"/>
</dbReference>
<keyword evidence="4 6" id="KW-0378">Hydrolase</keyword>
<evidence type="ECO:0000256" key="2">
    <source>
        <dbReference type="ARBA" id="ARBA00004922"/>
    </source>
</evidence>
<keyword evidence="5" id="KW-1015">Disulfide bond</keyword>
<keyword evidence="6" id="KW-0326">Glycosidase</keyword>
<keyword evidence="7" id="KW-0732">Signal</keyword>
<comment type="pathway">
    <text evidence="2">Protein modification; protein glycosylation.</text>
</comment>
<dbReference type="Proteomes" id="UP001360953">
    <property type="component" value="Unassembled WGS sequence"/>
</dbReference>
<evidence type="ECO:0000313" key="9">
    <source>
        <dbReference type="Proteomes" id="UP001360953"/>
    </source>
</evidence>